<dbReference type="GeneID" id="41955676"/>
<reference evidence="2" key="1">
    <citation type="journal article" date="2019" name="Mol. Biol. Evol.">
        <title>Blast fungal genomes show frequent chromosomal changes, gene gains and losses, and effector gene turnover.</title>
        <authorList>
            <person name="Gomez Luciano L.B."/>
            <person name="Jason Tsai I."/>
            <person name="Chuma I."/>
            <person name="Tosa Y."/>
            <person name="Chen Y.H."/>
            <person name="Li J.Y."/>
            <person name="Li M.Y."/>
            <person name="Jade Lu M.Y."/>
            <person name="Nakayashiki H."/>
            <person name="Li W.H."/>
        </authorList>
    </citation>
    <scope>NUCLEOTIDE SEQUENCE</scope>
    <source>
        <strain evidence="2">NI907</strain>
    </source>
</reference>
<name>A0A6P8BIZ8_PYRGI</name>
<organism evidence="1 2">
    <name type="scientific">Pyricularia grisea</name>
    <name type="common">Crabgrass-specific blast fungus</name>
    <name type="synonym">Magnaporthe grisea</name>
    <dbReference type="NCBI Taxonomy" id="148305"/>
    <lineage>
        <taxon>Eukaryota</taxon>
        <taxon>Fungi</taxon>
        <taxon>Dikarya</taxon>
        <taxon>Ascomycota</taxon>
        <taxon>Pezizomycotina</taxon>
        <taxon>Sordariomycetes</taxon>
        <taxon>Sordariomycetidae</taxon>
        <taxon>Magnaporthales</taxon>
        <taxon>Pyriculariaceae</taxon>
        <taxon>Pyricularia</taxon>
    </lineage>
</organism>
<dbReference type="RefSeq" id="XP_030987046.1">
    <property type="nucleotide sequence ID" value="XM_031120762.1"/>
</dbReference>
<keyword evidence="1" id="KW-1185">Reference proteome</keyword>
<sequence>MTNSANDAANGQNSDLPETICPYFVHRSFAMHNGRTMHFEESRDHRTINKRKMTKKLLVDQYKNKENDVPEPRSSTEHLQQMVEQLDNTIFELIQPKPAEQLRILSDLINSGSDSLQCQDLIINFAKSKVNQTVVKATQSQAGPVLDDTSIAE</sequence>
<gene>
    <name evidence="2" type="ORF">PgNI_00684</name>
</gene>
<evidence type="ECO:0000313" key="2">
    <source>
        <dbReference type="RefSeq" id="XP_030987046.1"/>
    </source>
</evidence>
<proteinExistence type="predicted"/>
<accession>A0A6P8BIZ8</accession>
<dbReference type="AlphaFoldDB" id="A0A6P8BIZ8"/>
<evidence type="ECO:0000313" key="1">
    <source>
        <dbReference type="Proteomes" id="UP000515153"/>
    </source>
</evidence>
<reference evidence="2" key="2">
    <citation type="submission" date="2019-10" db="EMBL/GenBank/DDBJ databases">
        <authorList>
            <consortium name="NCBI Genome Project"/>
        </authorList>
    </citation>
    <scope>NUCLEOTIDE SEQUENCE</scope>
    <source>
        <strain evidence="2">NI907</strain>
    </source>
</reference>
<protein>
    <submittedName>
        <fullName evidence="2">Uncharacterized protein</fullName>
    </submittedName>
</protein>
<dbReference type="KEGG" id="pgri:PgNI_00684"/>
<dbReference type="Proteomes" id="UP000515153">
    <property type="component" value="Unplaced"/>
</dbReference>
<reference evidence="2" key="3">
    <citation type="submission" date="2025-08" db="UniProtKB">
        <authorList>
            <consortium name="RefSeq"/>
        </authorList>
    </citation>
    <scope>IDENTIFICATION</scope>
    <source>
        <strain evidence="2">NI907</strain>
    </source>
</reference>